<dbReference type="InterPro" id="IPR037038">
    <property type="entry name" value="HepT-like_sf"/>
</dbReference>
<dbReference type="GO" id="GO:0110001">
    <property type="term" value="C:toxin-antitoxin complex"/>
    <property type="evidence" value="ECO:0007669"/>
    <property type="project" value="InterPro"/>
</dbReference>
<dbReference type="Gene3D" id="1.20.120.580">
    <property type="entry name" value="bsu32300-like"/>
    <property type="match status" value="1"/>
</dbReference>
<organism evidence="5 6">
    <name type="scientific">Pseudonocardia ammonioxydans</name>
    <dbReference type="NCBI Taxonomy" id="260086"/>
    <lineage>
        <taxon>Bacteria</taxon>
        <taxon>Bacillati</taxon>
        <taxon>Actinomycetota</taxon>
        <taxon>Actinomycetes</taxon>
        <taxon>Pseudonocardiales</taxon>
        <taxon>Pseudonocardiaceae</taxon>
        <taxon>Pseudonocardia</taxon>
    </lineage>
</organism>
<evidence type="ECO:0000256" key="3">
    <source>
        <dbReference type="ARBA" id="ARBA00022801"/>
    </source>
</evidence>
<dbReference type="InterPro" id="IPR008201">
    <property type="entry name" value="HepT-like"/>
</dbReference>
<dbReference type="STRING" id="260086.SAMN05216207_102013"/>
<proteinExistence type="inferred from homology"/>
<dbReference type="GO" id="GO:0016787">
    <property type="term" value="F:hydrolase activity"/>
    <property type="evidence" value="ECO:0007669"/>
    <property type="project" value="UniProtKB-KW"/>
</dbReference>
<evidence type="ECO:0000313" key="5">
    <source>
        <dbReference type="EMBL" id="SFN72213.1"/>
    </source>
</evidence>
<dbReference type="EMBL" id="FOUY01000020">
    <property type="protein sequence ID" value="SFN72213.1"/>
    <property type="molecule type" value="Genomic_DNA"/>
</dbReference>
<keyword evidence="6" id="KW-1185">Reference proteome</keyword>
<keyword evidence="2" id="KW-0540">Nuclease</keyword>
<dbReference type="PANTHER" id="PTHR33397">
    <property type="entry name" value="UPF0331 PROTEIN YUTE"/>
    <property type="match status" value="1"/>
</dbReference>
<evidence type="ECO:0000256" key="2">
    <source>
        <dbReference type="ARBA" id="ARBA00022722"/>
    </source>
</evidence>
<dbReference type="NCBIfam" id="NF047751">
    <property type="entry name" value="HepT_toxin"/>
    <property type="match status" value="1"/>
</dbReference>
<dbReference type="GO" id="GO:0004540">
    <property type="term" value="F:RNA nuclease activity"/>
    <property type="evidence" value="ECO:0007669"/>
    <property type="project" value="InterPro"/>
</dbReference>
<dbReference type="AlphaFoldDB" id="A0A1I5BBX7"/>
<sequence>MVDADRVRRLLVMLERYRGLLAEDAPDPYRRRHLVQTAAQICIDLANHVIAADGHRTPRDYGDAFRVLAEVGVLDDGLAGRMVALAGARNLIVHLYAEVDDELLAHSIRDGGLADLGAFAVRIAALATPPA</sequence>
<dbReference type="OrthoDB" id="9796612at2"/>
<reference evidence="5 6" key="1">
    <citation type="submission" date="2016-10" db="EMBL/GenBank/DDBJ databases">
        <authorList>
            <person name="de Groot N.N."/>
        </authorList>
    </citation>
    <scope>NUCLEOTIDE SEQUENCE [LARGE SCALE GENOMIC DNA]</scope>
    <source>
        <strain evidence="5 6">CGMCC 4.1877</strain>
    </source>
</reference>
<protein>
    <submittedName>
        <fullName evidence="5">Uncharacterized conserved protein YutE, UPF0331/DUF86 family</fullName>
    </submittedName>
</protein>
<keyword evidence="1" id="KW-1277">Toxin-antitoxin system</keyword>
<evidence type="ECO:0000256" key="4">
    <source>
        <dbReference type="ARBA" id="ARBA00024207"/>
    </source>
</evidence>
<gene>
    <name evidence="5" type="ORF">SAMN05216207_102013</name>
</gene>
<dbReference type="InterPro" id="IPR052379">
    <property type="entry name" value="Type_VII_TA_RNase"/>
</dbReference>
<evidence type="ECO:0000256" key="1">
    <source>
        <dbReference type="ARBA" id="ARBA00022649"/>
    </source>
</evidence>
<evidence type="ECO:0000313" key="6">
    <source>
        <dbReference type="Proteomes" id="UP000199614"/>
    </source>
</evidence>
<accession>A0A1I5BBX7</accession>
<name>A0A1I5BBX7_PSUAM</name>
<comment type="similarity">
    <text evidence="4">Belongs to the HepT RNase toxin family.</text>
</comment>
<keyword evidence="3" id="KW-0378">Hydrolase</keyword>
<dbReference type="Proteomes" id="UP000199614">
    <property type="component" value="Unassembled WGS sequence"/>
</dbReference>
<dbReference type="Pfam" id="PF01934">
    <property type="entry name" value="HepT-like"/>
    <property type="match status" value="1"/>
</dbReference>
<dbReference type="PANTHER" id="PTHR33397:SF5">
    <property type="entry name" value="RNASE YUTE-RELATED"/>
    <property type="match status" value="1"/>
</dbReference>
<dbReference type="RefSeq" id="WP_093345967.1">
    <property type="nucleotide sequence ID" value="NZ_FOUY01000020.1"/>
</dbReference>